<evidence type="ECO:0000313" key="2">
    <source>
        <dbReference type="Proteomes" id="UP000216961"/>
    </source>
</evidence>
<accession>A0A268FEI5</accession>
<organism evidence="1 2">
    <name type="scientific">Niallia circulans</name>
    <name type="common">Bacillus circulans</name>
    <dbReference type="NCBI Taxonomy" id="1397"/>
    <lineage>
        <taxon>Bacteria</taxon>
        <taxon>Bacillati</taxon>
        <taxon>Bacillota</taxon>
        <taxon>Bacilli</taxon>
        <taxon>Bacillales</taxon>
        <taxon>Bacillaceae</taxon>
        <taxon>Niallia</taxon>
    </lineage>
</organism>
<evidence type="ECO:0000313" key="1">
    <source>
        <dbReference type="EMBL" id="PAD83772.1"/>
    </source>
</evidence>
<sequence length="96" mass="10785">MEMSSDYQAFFGVDGIVNDFHVNRVHNTNFYGVGGDYSNGVHLQVQLSPNQYSNLLKYGYSGKKNNVYFAVRSNNLAHLYAASTEDINKLLEVISN</sequence>
<protein>
    <submittedName>
        <fullName evidence="1">Uncharacterized protein</fullName>
    </submittedName>
</protein>
<reference evidence="1 2" key="1">
    <citation type="submission" date="2017-07" db="EMBL/GenBank/DDBJ databases">
        <title>Isolation and whole genome analysis of endospore-forming bacteria from heroin.</title>
        <authorList>
            <person name="Kalinowski J."/>
            <person name="Ahrens B."/>
            <person name="Al-Dilaimi A."/>
            <person name="Winkler A."/>
            <person name="Wibberg D."/>
            <person name="Schleenbecker U."/>
            <person name="Ruckert C."/>
            <person name="Wolfel R."/>
            <person name="Grass G."/>
        </authorList>
    </citation>
    <scope>NUCLEOTIDE SEQUENCE [LARGE SCALE GENOMIC DNA]</scope>
    <source>
        <strain evidence="1 2">7521-2</strain>
    </source>
</reference>
<dbReference type="EMBL" id="NPBQ01000048">
    <property type="protein sequence ID" value="PAD83772.1"/>
    <property type="molecule type" value="Genomic_DNA"/>
</dbReference>
<dbReference type="RefSeq" id="WP_095329736.1">
    <property type="nucleotide sequence ID" value="NZ_CP026031.1"/>
</dbReference>
<proteinExistence type="predicted"/>
<dbReference type="AlphaFoldDB" id="A0A268FEI5"/>
<gene>
    <name evidence="1" type="ORF">CHH57_07985</name>
</gene>
<dbReference type="Proteomes" id="UP000216961">
    <property type="component" value="Unassembled WGS sequence"/>
</dbReference>
<comment type="caution">
    <text evidence="1">The sequence shown here is derived from an EMBL/GenBank/DDBJ whole genome shotgun (WGS) entry which is preliminary data.</text>
</comment>
<dbReference type="KEGG" id="bcir:C2I06_15175"/>
<name>A0A268FEI5_NIACI</name>